<accession>A0A3E2VWI9</accession>
<sequence>MEDWFQIQMLDAATYVISEPRHYEETNCYLLLGEQRALLIDSGLGIADIRRITDQLTALPITVIATHVHWDHIGCHGSYFDVLVHEQEKLWLNGEFPLPLAVVKQQLIKEPCSFPEKFHLDTYTVWQGNAGIVRDGDILDLGERHIKVLHTPGHSPGHMCFLDVEREWLYSGDLIYKGMLYCNYPSTDPQAYLHSLQSLRELCVRRLLPAHHTIEVDTSLIWKTALAWEELQGKGLLMHGSGEFRYESFSIRL</sequence>
<protein>
    <submittedName>
        <fullName evidence="2">MBL fold metallo-hydrolase</fullName>
    </submittedName>
</protein>
<feature type="domain" description="Metallo-beta-lactamase" evidence="1">
    <location>
        <begin position="25"/>
        <end position="211"/>
    </location>
</feature>
<dbReference type="OrthoDB" id="9761531at2"/>
<gene>
    <name evidence="2" type="ORF">DXA38_10540</name>
</gene>
<dbReference type="Gene3D" id="3.60.15.10">
    <property type="entry name" value="Ribonuclease Z/Hydroxyacylglutathione hydrolase-like"/>
    <property type="match status" value="1"/>
</dbReference>
<proteinExistence type="predicted"/>
<dbReference type="PANTHER" id="PTHR42951:SF4">
    <property type="entry name" value="ACYL-COENZYME A THIOESTERASE MBLAC2"/>
    <property type="match status" value="1"/>
</dbReference>
<dbReference type="SMART" id="SM00849">
    <property type="entry name" value="Lactamase_B"/>
    <property type="match status" value="1"/>
</dbReference>
<dbReference type="EMBL" id="QVEV01000014">
    <property type="protein sequence ID" value="RGC15297.1"/>
    <property type="molecule type" value="Genomic_DNA"/>
</dbReference>
<dbReference type="Proteomes" id="UP000260025">
    <property type="component" value="Unassembled WGS sequence"/>
</dbReference>
<dbReference type="InterPro" id="IPR036866">
    <property type="entry name" value="RibonucZ/Hydroxyglut_hydro"/>
</dbReference>
<evidence type="ECO:0000313" key="2">
    <source>
        <dbReference type="EMBL" id="RGC15297.1"/>
    </source>
</evidence>
<dbReference type="GO" id="GO:0016787">
    <property type="term" value="F:hydrolase activity"/>
    <property type="evidence" value="ECO:0007669"/>
    <property type="project" value="UniProtKB-KW"/>
</dbReference>
<comment type="caution">
    <text evidence="2">The sequence shown here is derived from an EMBL/GenBank/DDBJ whole genome shotgun (WGS) entry which is preliminary data.</text>
</comment>
<dbReference type="RefSeq" id="WP_117443158.1">
    <property type="nucleotide sequence ID" value="NZ_JAJFEN010000003.1"/>
</dbReference>
<dbReference type="InterPro" id="IPR001279">
    <property type="entry name" value="Metallo-B-lactamas"/>
</dbReference>
<evidence type="ECO:0000313" key="3">
    <source>
        <dbReference type="Proteomes" id="UP000260025"/>
    </source>
</evidence>
<evidence type="ECO:0000259" key="1">
    <source>
        <dbReference type="SMART" id="SM00849"/>
    </source>
</evidence>
<dbReference type="SUPFAM" id="SSF56281">
    <property type="entry name" value="Metallo-hydrolase/oxidoreductase"/>
    <property type="match status" value="1"/>
</dbReference>
<dbReference type="AlphaFoldDB" id="A0A3E2VWI9"/>
<dbReference type="Pfam" id="PF00753">
    <property type="entry name" value="Lactamase_B"/>
    <property type="match status" value="1"/>
</dbReference>
<reference evidence="2 3" key="1">
    <citation type="submission" date="2018-08" db="EMBL/GenBank/DDBJ databases">
        <title>A genome reference for cultivated species of the human gut microbiota.</title>
        <authorList>
            <person name="Zou Y."/>
            <person name="Xue W."/>
            <person name="Luo G."/>
        </authorList>
    </citation>
    <scope>NUCLEOTIDE SEQUENCE [LARGE SCALE GENOMIC DNA]</scope>
    <source>
        <strain evidence="2 3">OF01-2LB</strain>
    </source>
</reference>
<organism evidence="2 3">
    <name type="scientific">Clostridium innocuum</name>
    <dbReference type="NCBI Taxonomy" id="1522"/>
    <lineage>
        <taxon>Bacteria</taxon>
        <taxon>Bacillati</taxon>
        <taxon>Bacillota</taxon>
        <taxon>Clostridia</taxon>
        <taxon>Eubacteriales</taxon>
        <taxon>Clostridiaceae</taxon>
        <taxon>Clostridium</taxon>
    </lineage>
</organism>
<dbReference type="PANTHER" id="PTHR42951">
    <property type="entry name" value="METALLO-BETA-LACTAMASE DOMAIN-CONTAINING"/>
    <property type="match status" value="1"/>
</dbReference>
<dbReference type="InterPro" id="IPR050855">
    <property type="entry name" value="NDM-1-like"/>
</dbReference>
<keyword evidence="2" id="KW-0378">Hydrolase</keyword>
<name>A0A3E2VWI9_CLOIN</name>